<evidence type="ECO:0000256" key="7">
    <source>
        <dbReference type="ARBA" id="ARBA00035421"/>
    </source>
</evidence>
<proteinExistence type="inferred from homology"/>
<comment type="subcellular location">
    <subcellularLocation>
        <location evidence="1">Mitochondrion</location>
    </subcellularLocation>
</comment>
<evidence type="ECO:0000256" key="4">
    <source>
        <dbReference type="ARBA" id="ARBA00023128"/>
    </source>
</evidence>
<dbReference type="FunCoup" id="A0A165H1U3">
    <property type="interactions" value="271"/>
</dbReference>
<feature type="region of interest" description="Disordered" evidence="8">
    <location>
        <begin position="40"/>
        <end position="67"/>
    </location>
</feature>
<evidence type="ECO:0000256" key="5">
    <source>
        <dbReference type="ARBA" id="ARBA00023274"/>
    </source>
</evidence>
<evidence type="ECO:0000256" key="1">
    <source>
        <dbReference type="ARBA" id="ARBA00004173"/>
    </source>
</evidence>
<dbReference type="EMBL" id="KV426029">
    <property type="protein sequence ID" value="KZV91330.1"/>
    <property type="molecule type" value="Genomic_DNA"/>
</dbReference>
<evidence type="ECO:0000313" key="10">
    <source>
        <dbReference type="Proteomes" id="UP000077266"/>
    </source>
</evidence>
<dbReference type="GO" id="GO:0003735">
    <property type="term" value="F:structural constituent of ribosome"/>
    <property type="evidence" value="ECO:0007669"/>
    <property type="project" value="InterPro"/>
</dbReference>
<accession>A0A165H1U3</accession>
<dbReference type="InterPro" id="IPR016939">
    <property type="entry name" value="Ribosomal_mS23_fun"/>
</dbReference>
<dbReference type="InParanoid" id="A0A165H1U3"/>
<evidence type="ECO:0000313" key="9">
    <source>
        <dbReference type="EMBL" id="KZV91330.1"/>
    </source>
</evidence>
<evidence type="ECO:0000256" key="8">
    <source>
        <dbReference type="SAM" id="MobiDB-lite"/>
    </source>
</evidence>
<name>A0A165H1U3_EXIGL</name>
<keyword evidence="4" id="KW-0496">Mitochondrion</keyword>
<dbReference type="PANTHER" id="PTHR37799">
    <property type="entry name" value="37S RIBOSOMAL PROTEIN S25, MITOCHONDRIAL"/>
    <property type="match status" value="1"/>
</dbReference>
<dbReference type="Pfam" id="PF13741">
    <property type="entry name" value="MRP-S25"/>
    <property type="match status" value="1"/>
</dbReference>
<dbReference type="AlphaFoldDB" id="A0A165H1U3"/>
<dbReference type="GO" id="GO:0005763">
    <property type="term" value="C:mitochondrial small ribosomal subunit"/>
    <property type="evidence" value="ECO:0007669"/>
    <property type="project" value="InterPro"/>
</dbReference>
<protein>
    <recommendedName>
        <fullName evidence="6">Small ribosomal subunit protein mS23</fullName>
    </recommendedName>
    <alternativeName>
        <fullName evidence="7">37S ribosomal protein S25, mitochondrial</fullName>
    </alternativeName>
</protein>
<organism evidence="9 10">
    <name type="scientific">Exidia glandulosa HHB12029</name>
    <dbReference type="NCBI Taxonomy" id="1314781"/>
    <lineage>
        <taxon>Eukaryota</taxon>
        <taxon>Fungi</taxon>
        <taxon>Dikarya</taxon>
        <taxon>Basidiomycota</taxon>
        <taxon>Agaricomycotina</taxon>
        <taxon>Agaricomycetes</taxon>
        <taxon>Auriculariales</taxon>
        <taxon>Exidiaceae</taxon>
        <taxon>Exidia</taxon>
    </lineage>
</organism>
<dbReference type="PANTHER" id="PTHR37799:SF1">
    <property type="entry name" value="SMALL RIBOSOMAL SUBUNIT PROTEIN MS23"/>
    <property type="match status" value="1"/>
</dbReference>
<dbReference type="OrthoDB" id="5542239at2759"/>
<keyword evidence="10" id="KW-1185">Reference proteome</keyword>
<keyword evidence="5" id="KW-0687">Ribonucleoprotein</keyword>
<reference evidence="9 10" key="1">
    <citation type="journal article" date="2016" name="Mol. Biol. Evol.">
        <title>Comparative Genomics of Early-Diverging Mushroom-Forming Fungi Provides Insights into the Origins of Lignocellulose Decay Capabilities.</title>
        <authorList>
            <person name="Nagy L.G."/>
            <person name="Riley R."/>
            <person name="Tritt A."/>
            <person name="Adam C."/>
            <person name="Daum C."/>
            <person name="Floudas D."/>
            <person name="Sun H."/>
            <person name="Yadav J.S."/>
            <person name="Pangilinan J."/>
            <person name="Larsson K.H."/>
            <person name="Matsuura K."/>
            <person name="Barry K."/>
            <person name="Labutti K."/>
            <person name="Kuo R."/>
            <person name="Ohm R.A."/>
            <person name="Bhattacharya S.S."/>
            <person name="Shirouzu T."/>
            <person name="Yoshinaga Y."/>
            <person name="Martin F.M."/>
            <person name="Grigoriev I.V."/>
            <person name="Hibbett D.S."/>
        </authorList>
    </citation>
    <scope>NUCLEOTIDE SEQUENCE [LARGE SCALE GENOMIC DNA]</scope>
    <source>
        <strain evidence="9 10">HHB12029</strain>
    </source>
</reference>
<comment type="similarity">
    <text evidence="2">Belongs to the mitochondrion-specific ribosomal protein mS23 family.</text>
</comment>
<dbReference type="STRING" id="1314781.A0A165H1U3"/>
<gene>
    <name evidence="9" type="ORF">EXIGLDRAFT_615820</name>
</gene>
<evidence type="ECO:0000256" key="6">
    <source>
        <dbReference type="ARBA" id="ARBA00035137"/>
    </source>
</evidence>
<evidence type="ECO:0000256" key="3">
    <source>
        <dbReference type="ARBA" id="ARBA00022980"/>
    </source>
</evidence>
<sequence>MPRRFAAQVHQTTSRLLEAKHIRRAPAWYHVVLEHPPVPLPPRAPPNRAQFDVRPNSAPKDAPRRMGAPNVRPLPVYYLEDEIRRQFFKDHPFEAFRPRSLHEKGLIDDEHPIRGEAWTRLRQRGRHPSAEDCVLFALNLHVAHGQPLSDAYELAVTQFRALRSEAHIASATARLEAQAYGARFTEPTAVEKSFQREEDNMRSWDLQTELDSGALAARKRWKMIIERKQDAEFSRGEAYVALWKKGELPDYLPASATPHIQGRPMLDQAVAETEPQDAPPVF</sequence>
<dbReference type="Proteomes" id="UP000077266">
    <property type="component" value="Unassembled WGS sequence"/>
</dbReference>
<evidence type="ECO:0000256" key="2">
    <source>
        <dbReference type="ARBA" id="ARBA00009864"/>
    </source>
</evidence>
<keyword evidence="3" id="KW-0689">Ribosomal protein</keyword>